<evidence type="ECO:0000256" key="4">
    <source>
        <dbReference type="ARBA" id="ARBA00023163"/>
    </source>
</evidence>
<comment type="caution">
    <text evidence="8">The sequence shown here is derived from an EMBL/GenBank/DDBJ whole genome shotgun (WGS) entry which is preliminary data.</text>
</comment>
<dbReference type="EMBL" id="FNDI01000023">
    <property type="protein sequence ID" value="SDI75359.1"/>
    <property type="molecule type" value="Genomic_DNA"/>
</dbReference>
<dbReference type="InterPro" id="IPR013325">
    <property type="entry name" value="RNA_pol_sigma_r2"/>
</dbReference>
<feature type="compositionally biased region" description="Polar residues" evidence="5">
    <location>
        <begin position="28"/>
        <end position="38"/>
    </location>
</feature>
<sequence>MPSRPLPGGGLLDAHRADTLHARRRTVYSQPGWNMSSRQPKEMRDATRTPTSSDTSGRDDLDRILSAVALRDRAAFETLYRRTSPKIFAICIKVLRDRSEAEDTLQDVYVTAWNQAATFNPQLSSALTWLGTIARNRAIDRIRRRRTVSLDETTVEEIVDESPTPAALAQLSQERQRLELCLQALPDIQRNAIREAFFTGSSYAELAARMSVPLGTMKSWIRRSLMQLKTCLEQ</sequence>
<dbReference type="InterPro" id="IPR036388">
    <property type="entry name" value="WH-like_DNA-bd_sf"/>
</dbReference>
<evidence type="ECO:0000313" key="9">
    <source>
        <dbReference type="Proteomes" id="UP000198900"/>
    </source>
</evidence>
<dbReference type="InterPro" id="IPR007627">
    <property type="entry name" value="RNA_pol_sigma70_r2"/>
</dbReference>
<dbReference type="PANTHER" id="PTHR43133">
    <property type="entry name" value="RNA POLYMERASE ECF-TYPE SIGMA FACTO"/>
    <property type="match status" value="1"/>
</dbReference>
<evidence type="ECO:0000313" key="8">
    <source>
        <dbReference type="EMBL" id="SDI75359.1"/>
    </source>
</evidence>
<evidence type="ECO:0000256" key="2">
    <source>
        <dbReference type="ARBA" id="ARBA00023015"/>
    </source>
</evidence>
<dbReference type="InterPro" id="IPR014284">
    <property type="entry name" value="RNA_pol_sigma-70_dom"/>
</dbReference>
<dbReference type="Gene3D" id="1.10.10.10">
    <property type="entry name" value="Winged helix-like DNA-binding domain superfamily/Winged helix DNA-binding domain"/>
    <property type="match status" value="1"/>
</dbReference>
<proteinExistence type="inferred from homology"/>
<dbReference type="Proteomes" id="UP000198900">
    <property type="component" value="Unassembled WGS sequence"/>
</dbReference>
<dbReference type="GO" id="GO:0016987">
    <property type="term" value="F:sigma factor activity"/>
    <property type="evidence" value="ECO:0007669"/>
    <property type="project" value="UniProtKB-KW"/>
</dbReference>
<evidence type="ECO:0000256" key="1">
    <source>
        <dbReference type="ARBA" id="ARBA00010641"/>
    </source>
</evidence>
<dbReference type="SUPFAM" id="SSF88659">
    <property type="entry name" value="Sigma3 and sigma4 domains of RNA polymerase sigma factors"/>
    <property type="match status" value="1"/>
</dbReference>
<protein>
    <submittedName>
        <fullName evidence="8">RNA polymerase sigma-70 factor, ECF subfamily</fullName>
    </submittedName>
</protein>
<keyword evidence="4" id="KW-0804">Transcription</keyword>
<dbReference type="Gene3D" id="1.10.1740.10">
    <property type="match status" value="1"/>
</dbReference>
<evidence type="ECO:0000259" key="7">
    <source>
        <dbReference type="Pfam" id="PF08281"/>
    </source>
</evidence>
<gene>
    <name evidence="8" type="ORF">SAMN04487926_12389</name>
</gene>
<dbReference type="GO" id="GO:0006352">
    <property type="term" value="P:DNA-templated transcription initiation"/>
    <property type="evidence" value="ECO:0007669"/>
    <property type="project" value="InterPro"/>
</dbReference>
<reference evidence="8" key="1">
    <citation type="submission" date="2016-10" db="EMBL/GenBank/DDBJ databases">
        <authorList>
            <person name="Varghese N."/>
            <person name="Submissions S."/>
        </authorList>
    </citation>
    <scope>NUCLEOTIDE SEQUENCE [LARGE SCALE GENOMIC DNA]</scope>
    <source>
        <strain evidence="8">YR281</strain>
    </source>
</reference>
<feature type="region of interest" description="Disordered" evidence="5">
    <location>
        <begin position="28"/>
        <end position="59"/>
    </location>
</feature>
<evidence type="ECO:0000256" key="5">
    <source>
        <dbReference type="SAM" id="MobiDB-lite"/>
    </source>
</evidence>
<feature type="domain" description="RNA polymerase sigma-70 region 2" evidence="6">
    <location>
        <begin position="79"/>
        <end position="146"/>
    </location>
</feature>
<dbReference type="Pfam" id="PF08281">
    <property type="entry name" value="Sigma70_r4_2"/>
    <property type="match status" value="1"/>
</dbReference>
<keyword evidence="3" id="KW-0731">Sigma factor</keyword>
<name>A0A7Z7BCN9_9BURK</name>
<keyword evidence="9" id="KW-1185">Reference proteome</keyword>
<dbReference type="AlphaFoldDB" id="A0A7Z7BCN9"/>
<keyword evidence="2" id="KW-0805">Transcription regulation</keyword>
<dbReference type="SUPFAM" id="SSF88946">
    <property type="entry name" value="Sigma2 domain of RNA polymerase sigma factors"/>
    <property type="match status" value="1"/>
</dbReference>
<evidence type="ECO:0000256" key="3">
    <source>
        <dbReference type="ARBA" id="ARBA00023082"/>
    </source>
</evidence>
<dbReference type="NCBIfam" id="TIGR02937">
    <property type="entry name" value="sigma70-ECF"/>
    <property type="match status" value="1"/>
</dbReference>
<dbReference type="Pfam" id="PF04542">
    <property type="entry name" value="Sigma70_r2"/>
    <property type="match status" value="1"/>
</dbReference>
<dbReference type="PANTHER" id="PTHR43133:SF62">
    <property type="entry name" value="RNA POLYMERASE SIGMA FACTOR SIGZ"/>
    <property type="match status" value="1"/>
</dbReference>
<feature type="domain" description="RNA polymerase sigma factor 70 region 4 type 2" evidence="7">
    <location>
        <begin position="175"/>
        <end position="228"/>
    </location>
</feature>
<comment type="similarity">
    <text evidence="1">Belongs to the sigma-70 factor family. ECF subfamily.</text>
</comment>
<dbReference type="CDD" id="cd06171">
    <property type="entry name" value="Sigma70_r4"/>
    <property type="match status" value="1"/>
</dbReference>
<evidence type="ECO:0000259" key="6">
    <source>
        <dbReference type="Pfam" id="PF04542"/>
    </source>
</evidence>
<dbReference type="InterPro" id="IPR039425">
    <property type="entry name" value="RNA_pol_sigma-70-like"/>
</dbReference>
<organism evidence="8 9">
    <name type="scientific">Paraburkholderia steynii</name>
    <dbReference type="NCBI Taxonomy" id="1245441"/>
    <lineage>
        <taxon>Bacteria</taxon>
        <taxon>Pseudomonadati</taxon>
        <taxon>Pseudomonadota</taxon>
        <taxon>Betaproteobacteria</taxon>
        <taxon>Burkholderiales</taxon>
        <taxon>Burkholderiaceae</taxon>
        <taxon>Paraburkholderia</taxon>
    </lineage>
</organism>
<dbReference type="InterPro" id="IPR013249">
    <property type="entry name" value="RNA_pol_sigma70_r4_t2"/>
</dbReference>
<dbReference type="GO" id="GO:0003677">
    <property type="term" value="F:DNA binding"/>
    <property type="evidence" value="ECO:0007669"/>
    <property type="project" value="InterPro"/>
</dbReference>
<dbReference type="InterPro" id="IPR013324">
    <property type="entry name" value="RNA_pol_sigma_r3/r4-like"/>
</dbReference>
<accession>A0A7Z7BCN9</accession>